<dbReference type="Gene3D" id="3.40.50.300">
    <property type="entry name" value="P-loop containing nucleotide triphosphate hydrolases"/>
    <property type="match status" value="2"/>
</dbReference>
<keyword evidence="1" id="KW-0507">mRNA processing</keyword>
<dbReference type="FunFam" id="3.40.50.300:FF:003210">
    <property type="entry name" value="RNA helicase aquarius"/>
    <property type="match status" value="1"/>
</dbReference>
<dbReference type="SUPFAM" id="SSF52540">
    <property type="entry name" value="P-loop containing nucleoside triphosphate hydrolases"/>
    <property type="match status" value="1"/>
</dbReference>
<name>A0ABD2I5P7_HETSC</name>
<protein>
    <recommendedName>
        <fullName evidence="10">Intron-binding protein aquarius</fullName>
    </recommendedName>
</protein>
<dbReference type="InterPro" id="IPR026300">
    <property type="entry name" value="CWF11_fam"/>
</dbReference>
<proteinExistence type="inferred from homology"/>
<dbReference type="Pfam" id="PF13087">
    <property type="entry name" value="AAA_12"/>
    <property type="match status" value="1"/>
</dbReference>
<keyword evidence="1" id="KW-0539">Nucleus</keyword>
<evidence type="ECO:0000259" key="4">
    <source>
        <dbReference type="Pfam" id="PF13087"/>
    </source>
</evidence>
<feature type="domain" description="RNA helicase aquarius N-terminal" evidence="5">
    <location>
        <begin position="23"/>
        <end position="375"/>
    </location>
</feature>
<dbReference type="Proteomes" id="UP001620645">
    <property type="component" value="Unassembled WGS sequence"/>
</dbReference>
<dbReference type="GO" id="GO:0005634">
    <property type="term" value="C:nucleus"/>
    <property type="evidence" value="ECO:0007669"/>
    <property type="project" value="UniProtKB-SubCell"/>
</dbReference>
<feature type="domain" description="RNA helicase aquarius beta-barrel" evidence="6">
    <location>
        <begin position="462"/>
        <end position="622"/>
    </location>
</feature>
<comment type="similarity">
    <text evidence="1">Belongs to the CWF11 family.</text>
</comment>
<dbReference type="InterPro" id="IPR041677">
    <property type="entry name" value="DNA2/NAM7_AAA_11"/>
</dbReference>
<feature type="compositionally biased region" description="Low complexity" evidence="2">
    <location>
        <begin position="1359"/>
        <end position="1369"/>
    </location>
</feature>
<evidence type="ECO:0000259" key="3">
    <source>
        <dbReference type="Pfam" id="PF13086"/>
    </source>
</evidence>
<dbReference type="Pfam" id="PF21143">
    <property type="entry name" value="Aquarius_N_2nd"/>
    <property type="match status" value="1"/>
</dbReference>
<evidence type="ECO:0000256" key="1">
    <source>
        <dbReference type="PIRNR" id="PIRNR038901"/>
    </source>
</evidence>
<feature type="domain" description="DNA2/NAM7 helicase-like C-terminal" evidence="4">
    <location>
        <begin position="1076"/>
        <end position="1267"/>
    </location>
</feature>
<keyword evidence="9" id="KW-1185">Reference proteome</keyword>
<evidence type="ECO:0000259" key="6">
    <source>
        <dbReference type="Pfam" id="PF21143"/>
    </source>
</evidence>
<comment type="caution">
    <text evidence="8">The sequence shown here is derived from an EMBL/GenBank/DDBJ whole genome shotgun (WGS) entry which is preliminary data.</text>
</comment>
<dbReference type="InterPro" id="IPR027417">
    <property type="entry name" value="P-loop_NTPase"/>
</dbReference>
<gene>
    <name evidence="8" type="ORF">niasHS_017484</name>
</gene>
<dbReference type="Pfam" id="PF13086">
    <property type="entry name" value="AAA_11"/>
    <property type="match status" value="1"/>
</dbReference>
<comment type="subcellular location">
    <subcellularLocation>
        <location evidence="1">Nucleus</location>
    </subcellularLocation>
</comment>
<dbReference type="EMBL" id="JBICCN010000373">
    <property type="protein sequence ID" value="KAL3072510.1"/>
    <property type="molecule type" value="Genomic_DNA"/>
</dbReference>
<dbReference type="InterPro" id="IPR048967">
    <property type="entry name" value="Aquarius_insert"/>
</dbReference>
<reference evidence="8 9" key="1">
    <citation type="submission" date="2024-10" db="EMBL/GenBank/DDBJ databases">
        <authorList>
            <person name="Kim D."/>
        </authorList>
    </citation>
    <scope>NUCLEOTIDE SEQUENCE [LARGE SCALE GENOMIC DNA]</scope>
    <source>
        <strain evidence="8">Taebaek</strain>
    </source>
</reference>
<dbReference type="CDD" id="cd18808">
    <property type="entry name" value="SF1_C_Upf1"/>
    <property type="match status" value="1"/>
</dbReference>
<evidence type="ECO:0000259" key="7">
    <source>
        <dbReference type="Pfam" id="PF21144"/>
    </source>
</evidence>
<sequence length="1417" mass="165086">MVVSKVTQQNNASEDELELHNAWPQYSPADKVLPTRFLQIIRLINNKFKERLPAWQIIEQHPQHFPHFFMQILQMALDEKLPFVHQIEVITFLCNCFNSLEVDLVCREAGKLCSMPIWINLIKRQRDFLLEQNPKMKKIWTKMEQKFAKLPSDDFDALDFNRRFLWRLLQRLKRTVDFIDDERQKADIDAVSYCERLVSLFIDLEAQLTTRRFFNALLRSSHAITHCLLSQFILSEHGSLFCELVTLLRFYVRFEIDDVNGQQLTAAEVTKRHYDSISDLQKATFKFLKDKLGEFCLLPIASVDTSKFLREHLGTLRLEELQHIAKYLRLIPDKNHDEINGDESARQLISHLDENYGRLDNPTFLREAIIFQCERHPSQLQKLNAEPLYPTEAILWDEKSVPYEHYDGKSVLPLNKLNLQFLTLHDYLLRNFNLFRMESIYEIRQDIEDVLFRMKPWRHEFNEQEVVWGGWARMALPVGECRVVHVGKPMVGELAPSDVKSDVHLSLPSRSDLREEWMNIRKNDVFFLLKLKPIHPVGHKFDVRKPFKSQFEIEYLRGCEVEGILGPDGRVLDEMENRDIIRKIPGDLRIYRVRFDANQYREDALRDVETDVYFTFNLVIRRDPKTNNFKAVLATIRQLLNTECVVPDWLHDLILGYGEPDTAHYSKMNSTVASVDFNDTFLSFDHLKKSFPGKNIICEDQKPVPPFRLTFKEFLPQHNVEHPDQKDTSIMVECQKSFKRVITEAFHTNSIEFTPAQVEAIKAGMQPGLTLVVGPPGTGKTDVAVQIISNIYHNWPEQRTLIVTHSNQALNQLFEKIIRLDVDERHLLRMGHGEEALETEKDFSRYGRVNFVLAERQRLLEQVELLREAVDETGDVSYSCETAGYFFRYTVCKTWEYFMEQVQTMQKQHQQNALPKEFVAEHFPFSKFFENRRHQSNLLPLKFELRDFEEDLAIALDGWERIKDIFKKLEEFRAFELLRNGRDRASYLLVKEAKIIAMTCTHAALRRRELVDLGFRYDNILMEEAAQILEVETFIPLLLQDPQDGRSRLKRWVMIGDHHQLPPVVQNVAYQKFANMEQSLFARLIRLGVPSVQLDAQGRARAELASLYNWNYKNLGNLPHVLEQREFQCANPGFLHNFQFIDVPDFNGVGESTPSAYFYQNLGEAEFAVALFIYMRILGYPAHKISIITTYNGQAALLRDVVQRRCAENPFIGMPAKVSTVDKFQGQQNEYVILSLVRTRSVGHLRDVRRLVVALSRARLGLYVLGRLSLFQRCYELAPAFERLLKFPTRLAILPNEQFSEDFDRKPGDTPQIMPIQIEGTVHMSQFVAEFYRSNLELIKQRFLPGDGIGEEQPMEQSEQTVPAATAAEPVEEQQSKESAEDAMPSSTSDDQSKEPVEAAIVFEQVDFERLQEVPKY</sequence>
<evidence type="ECO:0000313" key="9">
    <source>
        <dbReference type="Proteomes" id="UP001620645"/>
    </source>
</evidence>
<keyword evidence="1" id="KW-0508">mRNA splicing</keyword>
<feature type="region of interest" description="Disordered" evidence="2">
    <location>
        <begin position="1347"/>
        <end position="1400"/>
    </location>
</feature>
<feature type="domain" description="DNA2/NAM7 helicase helicase" evidence="3">
    <location>
        <begin position="756"/>
        <end position="1066"/>
    </location>
</feature>
<organism evidence="8 9">
    <name type="scientific">Heterodera schachtii</name>
    <name type="common">Sugarbeet cyst nematode worm</name>
    <name type="synonym">Tylenchus schachtii</name>
    <dbReference type="NCBI Taxonomy" id="97005"/>
    <lineage>
        <taxon>Eukaryota</taxon>
        <taxon>Metazoa</taxon>
        <taxon>Ecdysozoa</taxon>
        <taxon>Nematoda</taxon>
        <taxon>Chromadorea</taxon>
        <taxon>Rhabditida</taxon>
        <taxon>Tylenchina</taxon>
        <taxon>Tylenchomorpha</taxon>
        <taxon>Tylenchoidea</taxon>
        <taxon>Heteroderidae</taxon>
        <taxon>Heteroderinae</taxon>
        <taxon>Heterodera</taxon>
    </lineage>
</organism>
<dbReference type="CDD" id="cd17935">
    <property type="entry name" value="EEXXQc_AQR"/>
    <property type="match status" value="1"/>
</dbReference>
<evidence type="ECO:0008006" key="10">
    <source>
        <dbReference type="Google" id="ProtNLM"/>
    </source>
</evidence>
<dbReference type="GO" id="GO:0008380">
    <property type="term" value="P:RNA splicing"/>
    <property type="evidence" value="ECO:0007669"/>
    <property type="project" value="UniProtKB-KW"/>
</dbReference>
<evidence type="ECO:0000313" key="8">
    <source>
        <dbReference type="EMBL" id="KAL3072510.1"/>
    </source>
</evidence>
<dbReference type="PANTHER" id="PTHR10887">
    <property type="entry name" value="DNA2/NAM7 HELICASE FAMILY"/>
    <property type="match status" value="1"/>
</dbReference>
<dbReference type="Pfam" id="PF16399">
    <property type="entry name" value="Aquarius_N_1st"/>
    <property type="match status" value="1"/>
</dbReference>
<dbReference type="PIRSF" id="PIRSF038901">
    <property type="entry name" value="AQR_cwf11"/>
    <property type="match status" value="1"/>
</dbReference>
<dbReference type="InterPro" id="IPR045055">
    <property type="entry name" value="DNA2/NAM7-like"/>
</dbReference>
<dbReference type="Pfam" id="PF21144">
    <property type="entry name" value="Aquarius_N_3rd"/>
    <property type="match status" value="1"/>
</dbReference>
<dbReference type="FunFam" id="3.40.50.300:FF:002863">
    <property type="entry name" value="Pre-mRNA-splicing factor cwf11"/>
    <property type="match status" value="1"/>
</dbReference>
<evidence type="ECO:0000259" key="5">
    <source>
        <dbReference type="Pfam" id="PF16399"/>
    </source>
</evidence>
<accession>A0ABD2I5P7</accession>
<dbReference type="PANTHER" id="PTHR10887:SF5">
    <property type="entry name" value="RNA HELICASE AQUARIUS"/>
    <property type="match status" value="1"/>
</dbReference>
<dbReference type="InterPro" id="IPR048966">
    <property type="entry name" value="Aquarius_b-barrel"/>
</dbReference>
<dbReference type="InterPro" id="IPR047187">
    <property type="entry name" value="SF1_C_Upf1"/>
</dbReference>
<dbReference type="InterPro" id="IPR032174">
    <property type="entry name" value="Aquarius_N"/>
</dbReference>
<dbReference type="InterPro" id="IPR041679">
    <property type="entry name" value="DNA2/NAM7-like_C"/>
</dbReference>
<evidence type="ECO:0000256" key="2">
    <source>
        <dbReference type="SAM" id="MobiDB-lite"/>
    </source>
</evidence>
<dbReference type="GO" id="GO:0006397">
    <property type="term" value="P:mRNA processing"/>
    <property type="evidence" value="ECO:0007669"/>
    <property type="project" value="UniProtKB-KW"/>
</dbReference>
<feature type="domain" description="RNA helicase aquarius insertion" evidence="7">
    <location>
        <begin position="672"/>
        <end position="728"/>
    </location>
</feature>